<evidence type="ECO:0000259" key="1">
    <source>
        <dbReference type="Pfam" id="PF13460"/>
    </source>
</evidence>
<dbReference type="InterPro" id="IPR051604">
    <property type="entry name" value="Ergot_Alk_Oxidoreductase"/>
</dbReference>
<dbReference type="Gene3D" id="3.90.25.10">
    <property type="entry name" value="UDP-galactose 4-epimerase, domain 1"/>
    <property type="match status" value="1"/>
</dbReference>
<dbReference type="PANTHER" id="PTHR43162">
    <property type="match status" value="1"/>
</dbReference>
<gene>
    <name evidence="2" type="ORF">G443_000791</name>
</gene>
<feature type="domain" description="NAD(P)-binding" evidence="1">
    <location>
        <begin position="3"/>
        <end position="133"/>
    </location>
</feature>
<dbReference type="SUPFAM" id="SSF51735">
    <property type="entry name" value="NAD(P)-binding Rossmann-fold domains"/>
    <property type="match status" value="1"/>
</dbReference>
<keyword evidence="3" id="KW-1185">Reference proteome</keyword>
<organism evidence="2 3">
    <name type="scientific">Actinoalloteichus caeruleus DSM 43889</name>
    <dbReference type="NCBI Taxonomy" id="1120930"/>
    <lineage>
        <taxon>Bacteria</taxon>
        <taxon>Bacillati</taxon>
        <taxon>Actinomycetota</taxon>
        <taxon>Actinomycetes</taxon>
        <taxon>Pseudonocardiales</taxon>
        <taxon>Pseudonocardiaceae</taxon>
        <taxon>Actinoalloteichus</taxon>
        <taxon>Actinoalloteichus cyanogriseus</taxon>
    </lineage>
</organism>
<dbReference type="PANTHER" id="PTHR43162:SF1">
    <property type="entry name" value="PRESTALK A DIFFERENTIATION PROTEIN A"/>
    <property type="match status" value="1"/>
</dbReference>
<sequence>MASFEEEAALVEAFRGVRTVFLVSAPEAADRMPLHRAAVRAAVAAGVERVVYTSFMGAAPRASFRFAREHGETERLISGAGLRLTSLRNTFYADVAPGFVGEDGVLSAPAGGGRVAWVAREDVARLAVEVLVDEVHADQVYDVSGPCALGFGETVRVLSEVTGRNIRYREETVEEAVRARAGAAEWQVDAWVGSYLAVASGESSVTSHTVQAVTGVRPWTFGEFLEAEPEVWRHLARR</sequence>
<dbReference type="EMBL" id="AUBJ02000001">
    <property type="protein sequence ID" value="MCP2330521.1"/>
    <property type="molecule type" value="Genomic_DNA"/>
</dbReference>
<dbReference type="InterPro" id="IPR036291">
    <property type="entry name" value="NAD(P)-bd_dom_sf"/>
</dbReference>
<evidence type="ECO:0000313" key="2">
    <source>
        <dbReference type="EMBL" id="MCP2330521.1"/>
    </source>
</evidence>
<comment type="caution">
    <text evidence="2">The sequence shown here is derived from an EMBL/GenBank/DDBJ whole genome shotgun (WGS) entry which is preliminary data.</text>
</comment>
<reference evidence="2 3" key="2">
    <citation type="submission" date="2022-06" db="EMBL/GenBank/DDBJ databases">
        <title>Genomic Encyclopedia of Type Strains, Phase I: the one thousand microbial genomes (KMG-I) project.</title>
        <authorList>
            <person name="Kyrpides N."/>
        </authorList>
    </citation>
    <scope>NUCLEOTIDE SEQUENCE [LARGE SCALE GENOMIC DNA]</scope>
    <source>
        <strain evidence="2 3">DSM 43889</strain>
    </source>
</reference>
<proteinExistence type="predicted"/>
<protein>
    <submittedName>
        <fullName evidence="2">Uncharacterized conserved protein YbjT, contains NAD(P)-binding and DUF2867 domains</fullName>
    </submittedName>
</protein>
<dbReference type="Pfam" id="PF13460">
    <property type="entry name" value="NAD_binding_10"/>
    <property type="match status" value="1"/>
</dbReference>
<dbReference type="Gene3D" id="3.40.50.720">
    <property type="entry name" value="NAD(P)-binding Rossmann-like Domain"/>
    <property type="match status" value="1"/>
</dbReference>
<name>A0ABT1JFF7_ACTCY</name>
<reference evidence="2 3" key="1">
    <citation type="submission" date="2013-07" db="EMBL/GenBank/DDBJ databases">
        <authorList>
            <consortium name="DOE Joint Genome Institute"/>
            <person name="Reeve W."/>
            <person name="Huntemann M."/>
            <person name="Han J."/>
            <person name="Chen A."/>
            <person name="Kyrpides N."/>
            <person name="Mavromatis K."/>
            <person name="Markowitz V."/>
            <person name="Palaniappan K."/>
            <person name="Ivanova N."/>
            <person name="Schaumberg A."/>
            <person name="Pati A."/>
            <person name="Liolios K."/>
            <person name="Nordberg H.P."/>
            <person name="Cantor M.N."/>
            <person name="Hua S.X."/>
            <person name="Woyke T."/>
        </authorList>
    </citation>
    <scope>NUCLEOTIDE SEQUENCE [LARGE SCALE GENOMIC DNA]</scope>
    <source>
        <strain evidence="2 3">DSM 43889</strain>
    </source>
</reference>
<dbReference type="Proteomes" id="UP000791080">
    <property type="component" value="Unassembled WGS sequence"/>
</dbReference>
<accession>A0ABT1JFF7</accession>
<evidence type="ECO:0000313" key="3">
    <source>
        <dbReference type="Proteomes" id="UP000791080"/>
    </source>
</evidence>
<dbReference type="InterPro" id="IPR016040">
    <property type="entry name" value="NAD(P)-bd_dom"/>
</dbReference>